<evidence type="ECO:0000313" key="9">
    <source>
        <dbReference type="EMBL" id="PLS07806.1"/>
    </source>
</evidence>
<feature type="transmembrane region" description="Helical" evidence="7">
    <location>
        <begin position="46"/>
        <end position="65"/>
    </location>
</feature>
<feature type="transmembrane region" description="Helical" evidence="7">
    <location>
        <begin position="358"/>
        <end position="378"/>
    </location>
</feature>
<evidence type="ECO:0000256" key="3">
    <source>
        <dbReference type="ARBA" id="ARBA00022692"/>
    </source>
</evidence>
<feature type="transmembrane region" description="Helical" evidence="7">
    <location>
        <begin position="86"/>
        <end position="106"/>
    </location>
</feature>
<organism evidence="9 10">
    <name type="scientific">Neobacillus cucumis</name>
    <dbReference type="NCBI Taxonomy" id="1740721"/>
    <lineage>
        <taxon>Bacteria</taxon>
        <taxon>Bacillati</taxon>
        <taxon>Bacillota</taxon>
        <taxon>Bacilli</taxon>
        <taxon>Bacillales</taxon>
        <taxon>Bacillaceae</taxon>
        <taxon>Neobacillus</taxon>
    </lineage>
</organism>
<dbReference type="GO" id="GO:0055085">
    <property type="term" value="P:transmembrane transport"/>
    <property type="evidence" value="ECO:0007669"/>
    <property type="project" value="InterPro"/>
</dbReference>
<feature type="transmembrane region" description="Helical" evidence="7">
    <location>
        <begin position="415"/>
        <end position="435"/>
    </location>
</feature>
<dbReference type="OrthoDB" id="9780162at2"/>
<feature type="transmembrane region" description="Helical" evidence="7">
    <location>
        <begin position="157"/>
        <end position="178"/>
    </location>
</feature>
<keyword evidence="4" id="KW-0029">Amino-acid transport</keyword>
<keyword evidence="10" id="KW-1185">Reference proteome</keyword>
<feature type="transmembrane region" description="Helical" evidence="7">
    <location>
        <begin position="390"/>
        <end position="409"/>
    </location>
</feature>
<feature type="transmembrane region" description="Helical" evidence="7">
    <location>
        <begin position="198"/>
        <end position="225"/>
    </location>
</feature>
<reference evidence="9 10" key="1">
    <citation type="submission" date="2017-11" db="EMBL/GenBank/DDBJ databases">
        <title>Comparitive Functional Genomics of Dry Heat Resistant strains isolated from the Viking Spacecraft.</title>
        <authorList>
            <person name="Seuylemezian A."/>
            <person name="Cooper K."/>
            <person name="Vaishampayan P."/>
        </authorList>
    </citation>
    <scope>NUCLEOTIDE SEQUENCE [LARGE SCALE GENOMIC DNA]</scope>
    <source>
        <strain evidence="9 10">V32-6</strain>
    </source>
</reference>
<dbReference type="EMBL" id="PGVE01000027">
    <property type="protein sequence ID" value="PLS07806.1"/>
    <property type="molecule type" value="Genomic_DNA"/>
</dbReference>
<accession>A0A2N5HQJ4</accession>
<name>A0A2N5HQJ4_9BACI</name>
<dbReference type="Gene3D" id="1.20.1740.10">
    <property type="entry name" value="Amino acid/polyamine transporter I"/>
    <property type="match status" value="1"/>
</dbReference>
<evidence type="ECO:0000256" key="1">
    <source>
        <dbReference type="ARBA" id="ARBA00004651"/>
    </source>
</evidence>
<dbReference type="Proteomes" id="UP000234950">
    <property type="component" value="Unassembled WGS sequence"/>
</dbReference>
<feature type="transmembrane region" description="Helical" evidence="7">
    <location>
        <begin position="282"/>
        <end position="311"/>
    </location>
</feature>
<feature type="transmembrane region" description="Helical" evidence="7">
    <location>
        <begin position="331"/>
        <end position="352"/>
    </location>
</feature>
<dbReference type="InterPro" id="IPR004841">
    <property type="entry name" value="AA-permease/SLC12A_dom"/>
</dbReference>
<dbReference type="RefSeq" id="WP_101646781.1">
    <property type="nucleotide sequence ID" value="NZ_PGVE01000027.1"/>
</dbReference>
<evidence type="ECO:0000256" key="6">
    <source>
        <dbReference type="ARBA" id="ARBA00023136"/>
    </source>
</evidence>
<evidence type="ECO:0000256" key="5">
    <source>
        <dbReference type="ARBA" id="ARBA00022989"/>
    </source>
</evidence>
<keyword evidence="6 7" id="KW-0472">Membrane</keyword>
<gene>
    <name evidence="9" type="ORF">CVD27_05000</name>
</gene>
<dbReference type="PANTHER" id="PTHR43495:SF5">
    <property type="entry name" value="GAMMA-AMINOBUTYRIC ACID PERMEASE"/>
    <property type="match status" value="1"/>
</dbReference>
<comment type="subcellular location">
    <subcellularLocation>
        <location evidence="1">Cell membrane</location>
        <topology evidence="1">Multi-pass membrane protein</topology>
    </subcellularLocation>
</comment>
<dbReference type="PIRSF" id="PIRSF006060">
    <property type="entry name" value="AA_transporter"/>
    <property type="match status" value="1"/>
</dbReference>
<dbReference type="GO" id="GO:0005886">
    <property type="term" value="C:plasma membrane"/>
    <property type="evidence" value="ECO:0007669"/>
    <property type="project" value="UniProtKB-SubCell"/>
</dbReference>
<dbReference type="GO" id="GO:0006865">
    <property type="term" value="P:amino acid transport"/>
    <property type="evidence" value="ECO:0007669"/>
    <property type="project" value="UniProtKB-KW"/>
</dbReference>
<proteinExistence type="predicted"/>
<dbReference type="PANTHER" id="PTHR43495">
    <property type="entry name" value="GABA PERMEASE"/>
    <property type="match status" value="1"/>
</dbReference>
<evidence type="ECO:0000256" key="4">
    <source>
        <dbReference type="ARBA" id="ARBA00022970"/>
    </source>
</evidence>
<feature type="transmembrane region" description="Helical" evidence="7">
    <location>
        <begin position="21"/>
        <end position="40"/>
    </location>
</feature>
<comment type="caution">
    <text evidence="9">The sequence shown here is derived from an EMBL/GenBank/DDBJ whole genome shotgun (WGS) entry which is preliminary data.</text>
</comment>
<evidence type="ECO:0000256" key="2">
    <source>
        <dbReference type="ARBA" id="ARBA00022448"/>
    </source>
</evidence>
<dbReference type="Pfam" id="PF00324">
    <property type="entry name" value="AA_permease"/>
    <property type="match status" value="1"/>
</dbReference>
<keyword evidence="2" id="KW-0813">Transport</keyword>
<dbReference type="PROSITE" id="PS51257">
    <property type="entry name" value="PROKAR_LIPOPROTEIN"/>
    <property type="match status" value="1"/>
</dbReference>
<protein>
    <submittedName>
        <fullName evidence="9">Amino acid permease</fullName>
    </submittedName>
</protein>
<feature type="transmembrane region" description="Helical" evidence="7">
    <location>
        <begin position="126"/>
        <end position="145"/>
    </location>
</feature>
<sequence>MTKAKSDAKETNNMKWWQLSLFGVGCTIGTGFFLGSGLAIKMAGPAILMAFLMAALGTYFVYDALSKMTSKEPLQGGFRSYAKKAYGRWAGFSSGWVYWSSEVLIMGSQLTALSIFSRFWLPRVPLWIFTAIYAVLGLMIILIGVKVLNRLENILAILKISAITMFIVIAFLAIFGVIEGDRPIQFPNSANEIIPHGAVGLWSAVIFAFYAFGGIEILGLMATNLKDPSEAPKAGKVMLFTLMIIYVLSIGLAVMMVSWHAFNTKESTFVVALNAYHLAFVPHLFNAALIIAGFSTMTASLYGVTSVLVTLGEEHDAPACFAKKGKLKVPLWTLIITMLGITASIISALMLPDKIYEWVTTAAGLMLLYNWLFILASSRKILELKTKEKVMYTIGALFILIAVSGTLFHDTSRPGFFISLAFIGVIGLITLLMNFKWKKEKSKKKSKSKVLKPWPTA</sequence>
<evidence type="ECO:0000313" key="10">
    <source>
        <dbReference type="Proteomes" id="UP000234950"/>
    </source>
</evidence>
<feature type="transmembrane region" description="Helical" evidence="7">
    <location>
        <begin position="237"/>
        <end position="262"/>
    </location>
</feature>
<dbReference type="AlphaFoldDB" id="A0A2N5HQJ4"/>
<keyword evidence="5 7" id="KW-1133">Transmembrane helix</keyword>
<feature type="domain" description="Amino acid permease/ SLC12A" evidence="8">
    <location>
        <begin position="20"/>
        <end position="410"/>
    </location>
</feature>
<evidence type="ECO:0000256" key="7">
    <source>
        <dbReference type="SAM" id="Phobius"/>
    </source>
</evidence>
<evidence type="ECO:0000259" key="8">
    <source>
        <dbReference type="Pfam" id="PF00324"/>
    </source>
</evidence>
<keyword evidence="3 7" id="KW-0812">Transmembrane</keyword>